<dbReference type="EMBL" id="JACSPT010000001">
    <property type="protein sequence ID" value="MBD8007759.1"/>
    <property type="molecule type" value="Genomic_DNA"/>
</dbReference>
<protein>
    <submittedName>
        <fullName evidence="2">Uncharacterized protein</fullName>
    </submittedName>
</protein>
<evidence type="ECO:0000256" key="1">
    <source>
        <dbReference type="SAM" id="SignalP"/>
    </source>
</evidence>
<evidence type="ECO:0000313" key="2">
    <source>
        <dbReference type="EMBL" id="MBD8007759.1"/>
    </source>
</evidence>
<feature type="chain" id="PRO_5047170432" evidence="1">
    <location>
        <begin position="22"/>
        <end position="87"/>
    </location>
</feature>
<name>A0ABR8VSL2_9GAMM</name>
<dbReference type="Proteomes" id="UP000621930">
    <property type="component" value="Unassembled WGS sequence"/>
</dbReference>
<gene>
    <name evidence="2" type="ORF">H9629_00110</name>
</gene>
<keyword evidence="3" id="KW-1185">Reference proteome</keyword>
<dbReference type="RefSeq" id="WP_064094959.1">
    <property type="nucleotide sequence ID" value="NZ_JACSPT010000001.1"/>
</dbReference>
<organism evidence="2 3">
    <name type="scientific">Acinetobacter pecorum</name>
    <dbReference type="NCBI Taxonomy" id="2762215"/>
    <lineage>
        <taxon>Bacteria</taxon>
        <taxon>Pseudomonadati</taxon>
        <taxon>Pseudomonadota</taxon>
        <taxon>Gammaproteobacteria</taxon>
        <taxon>Moraxellales</taxon>
        <taxon>Moraxellaceae</taxon>
        <taxon>Acinetobacter</taxon>
    </lineage>
</organism>
<evidence type="ECO:0000313" key="3">
    <source>
        <dbReference type="Proteomes" id="UP000621930"/>
    </source>
</evidence>
<proteinExistence type="predicted"/>
<accession>A0ABR8VSL2</accession>
<keyword evidence="1" id="KW-0732">Signal</keyword>
<sequence>MNALKFAFAAIIMAFSVQASAQMTQVVYLPDFPVTKAPAEPVNSDSTPVQASLQTAQVVYLPDFPATKAPAETVNSDSANIGAKYTA</sequence>
<feature type="signal peptide" evidence="1">
    <location>
        <begin position="1"/>
        <end position="21"/>
    </location>
</feature>
<comment type="caution">
    <text evidence="2">The sequence shown here is derived from an EMBL/GenBank/DDBJ whole genome shotgun (WGS) entry which is preliminary data.</text>
</comment>
<reference evidence="2 3" key="1">
    <citation type="submission" date="2020-08" db="EMBL/GenBank/DDBJ databases">
        <title>A Genomic Blueprint of the Chicken Gut Microbiome.</title>
        <authorList>
            <person name="Gilroy R."/>
            <person name="Ravi A."/>
            <person name="Getino M."/>
            <person name="Pursley I."/>
            <person name="Horton D.L."/>
            <person name="Alikhan N.-F."/>
            <person name="Baker D."/>
            <person name="Gharbi K."/>
            <person name="Hall N."/>
            <person name="Watson M."/>
            <person name="Adriaenssens E.M."/>
            <person name="Foster-Nyarko E."/>
            <person name="Jarju S."/>
            <person name="Secka A."/>
            <person name="Antonio M."/>
            <person name="Oren A."/>
            <person name="Chaudhuri R."/>
            <person name="La Ragione R.M."/>
            <person name="Hildebrand F."/>
            <person name="Pallen M.J."/>
        </authorList>
    </citation>
    <scope>NUCLEOTIDE SEQUENCE [LARGE SCALE GENOMIC DNA]</scope>
    <source>
        <strain evidence="2 3">Sa1BUA6</strain>
    </source>
</reference>